<evidence type="ECO:0000313" key="1">
    <source>
        <dbReference type="EMBL" id="MFC7434864.1"/>
    </source>
</evidence>
<keyword evidence="2" id="KW-1185">Reference proteome</keyword>
<gene>
    <name evidence="1" type="ORF">ACFQNJ_10105</name>
</gene>
<reference evidence="2" key="1">
    <citation type="journal article" date="2019" name="Int. J. Syst. Evol. Microbiol.">
        <title>The Global Catalogue of Microorganisms (GCM) 10K type strain sequencing project: providing services to taxonomists for standard genome sequencing and annotation.</title>
        <authorList>
            <consortium name="The Broad Institute Genomics Platform"/>
            <consortium name="The Broad Institute Genome Sequencing Center for Infectious Disease"/>
            <person name="Wu L."/>
            <person name="Ma J."/>
        </authorList>
    </citation>
    <scope>NUCLEOTIDE SEQUENCE [LARGE SCALE GENOMIC DNA]</scope>
    <source>
        <strain evidence="2">CCUG 54518</strain>
    </source>
</reference>
<name>A0ABW2RA59_9BURK</name>
<accession>A0ABW2RA59</accession>
<dbReference type="Proteomes" id="UP001596495">
    <property type="component" value="Unassembled WGS sequence"/>
</dbReference>
<organism evidence="1 2">
    <name type="scientific">Hydrogenophaga bisanensis</name>
    <dbReference type="NCBI Taxonomy" id="439611"/>
    <lineage>
        <taxon>Bacteria</taxon>
        <taxon>Pseudomonadati</taxon>
        <taxon>Pseudomonadota</taxon>
        <taxon>Betaproteobacteria</taxon>
        <taxon>Burkholderiales</taxon>
        <taxon>Comamonadaceae</taxon>
        <taxon>Hydrogenophaga</taxon>
    </lineage>
</organism>
<dbReference type="EMBL" id="JBHTBX010000006">
    <property type="protein sequence ID" value="MFC7434864.1"/>
    <property type="molecule type" value="Genomic_DNA"/>
</dbReference>
<dbReference type="RefSeq" id="WP_382256718.1">
    <property type="nucleotide sequence ID" value="NZ_JBHTBX010000006.1"/>
</dbReference>
<evidence type="ECO:0000313" key="2">
    <source>
        <dbReference type="Proteomes" id="UP001596495"/>
    </source>
</evidence>
<protein>
    <submittedName>
        <fullName evidence="1">Uncharacterized protein</fullName>
    </submittedName>
</protein>
<comment type="caution">
    <text evidence="1">The sequence shown here is derived from an EMBL/GenBank/DDBJ whole genome shotgun (WGS) entry which is preliminary data.</text>
</comment>
<sequence length="359" mass="40394">MDTNQYSAELDRLQEPTAANMQSLAGWTLATALPWLWEELSGAVLTPRQKHPQAKSAPTKQILKPMTESNAVRHGLMLTLADRATKVADPDYYQAQLTMLDAQARLLCTAIQDWGKQQNPPPDVTIHTLHRALHEMLRYARILLEQAGTGVAGVPGYYGAWRRTFDTSFEVIQASRQAIYGAYSGLAFADRAPWVSIAVLRTAIELRLREAFMIWGFVSESKPENVVPIDMSTIFEAISPSEKDISFAVDIHDVWKIYRWSNHYLHAGFRDYPWVPGFLLHYMWPLFVGKQGQGSFNAGIQMSEATWKTVRSRVTPKSRSTTIKELLKDAWRAIFSKPVSNDLALPDCSPSNAGFVLKP</sequence>
<proteinExistence type="predicted"/>